<dbReference type="STRING" id="445709.ABW99_16100"/>
<dbReference type="EMBL" id="CP011568">
    <property type="protein sequence ID" value="AKJ69508.1"/>
    <property type="molecule type" value="Genomic_DNA"/>
</dbReference>
<evidence type="ECO:0000313" key="3">
    <source>
        <dbReference type="Proteomes" id="UP000036700"/>
    </source>
</evidence>
<name>A0A0G3ER17_9BURK</name>
<dbReference type="RefSeq" id="WP_047215423.1">
    <property type="nucleotide sequence ID" value="NZ_CP011568.3"/>
</dbReference>
<accession>A0A0G3ER17</accession>
<feature type="chain" id="PRO_5002553305" evidence="1">
    <location>
        <begin position="27"/>
        <end position="313"/>
    </location>
</feature>
<dbReference type="AlphaFoldDB" id="A0A0G3ER17"/>
<dbReference type="Proteomes" id="UP000036700">
    <property type="component" value="Chromosome"/>
</dbReference>
<organism evidence="2 3">
    <name type="scientific">Pandoraea thiooxydans</name>
    <dbReference type="NCBI Taxonomy" id="445709"/>
    <lineage>
        <taxon>Bacteria</taxon>
        <taxon>Pseudomonadati</taxon>
        <taxon>Pseudomonadota</taxon>
        <taxon>Betaproteobacteria</taxon>
        <taxon>Burkholderiales</taxon>
        <taxon>Burkholderiaceae</taxon>
        <taxon>Pandoraea</taxon>
    </lineage>
</organism>
<proteinExistence type="predicted"/>
<dbReference type="PANTHER" id="PTHR40590">
    <property type="entry name" value="CYTOPLASMIC PROTEIN-RELATED"/>
    <property type="match status" value="1"/>
</dbReference>
<keyword evidence="1" id="KW-0732">Signal</keyword>
<dbReference type="Pfam" id="PF01963">
    <property type="entry name" value="TraB_PrgY_gumN"/>
    <property type="match status" value="1"/>
</dbReference>
<dbReference type="PANTHER" id="PTHR40590:SF1">
    <property type="entry name" value="CYTOPLASMIC PROTEIN"/>
    <property type="match status" value="1"/>
</dbReference>
<dbReference type="OrthoDB" id="9025834at2"/>
<dbReference type="PATRIC" id="fig|445709.3.peg.3406"/>
<keyword evidence="3" id="KW-1185">Reference proteome</keyword>
<dbReference type="CDD" id="cd14789">
    <property type="entry name" value="Tiki"/>
    <property type="match status" value="1"/>
</dbReference>
<reference evidence="3" key="1">
    <citation type="submission" date="2015-06" db="EMBL/GenBank/DDBJ databases">
        <authorList>
            <person name="Lim Y.L."/>
            <person name="Ee R."/>
            <person name="Yong D."/>
            <person name="How K.Y."/>
            <person name="Yin W.F."/>
            <person name="Chan K.G."/>
        </authorList>
    </citation>
    <scope>NUCLEOTIDE SEQUENCE [LARGE SCALE GENOMIC DNA]</scope>
    <source>
        <strain evidence="3">DSM 25325</strain>
    </source>
</reference>
<evidence type="ECO:0000313" key="2">
    <source>
        <dbReference type="EMBL" id="AKJ69508.1"/>
    </source>
</evidence>
<gene>
    <name evidence="2" type="ORF">ABW99_16100</name>
</gene>
<dbReference type="KEGG" id="ptx:ABW99_16100"/>
<evidence type="ECO:0000256" key="1">
    <source>
        <dbReference type="SAM" id="SignalP"/>
    </source>
</evidence>
<dbReference type="InterPro" id="IPR002816">
    <property type="entry name" value="TraB/PrgY/GumN_fam"/>
</dbReference>
<sequence>MRVGQRCVGGWLLCCLLVLCSAQAVANQGWPRPVSTAPQAAPPGANLPFYEARKGALTIFLLGTLHVGKPTDYPFRPVVLDALRGASKVAFELSPDDVVMSQDAVQRYGMCSHACLPRLLPRPLWHKIARRLHGNPAMLREIQHMRPWLAALLLDTLNSMSADLQTEYGTENQLENLYPGRILGLETIDEQMSAFTGLSRAEQDEMVAEELALPPSAGIEQLHELHRLWRAGDAEMIYDWSQSEARQVRQSPRLAREIDERILFARNRRFVTRMLFIADPNKPVFVAIGALHLGGPRGVLSLLREQGFIVSQR</sequence>
<protein>
    <submittedName>
        <fullName evidence="2">Polysaccharide biosynthesis protein GumN</fullName>
    </submittedName>
</protein>
<feature type="signal peptide" evidence="1">
    <location>
        <begin position="1"/>
        <end position="26"/>
    </location>
</feature>
<dbReference type="InterPro" id="IPR047111">
    <property type="entry name" value="YbaP-like"/>
</dbReference>